<evidence type="ECO:0000313" key="2">
    <source>
        <dbReference type="Proteomes" id="UP000297391"/>
    </source>
</evidence>
<proteinExistence type="predicted"/>
<name>A0A4Z0ARE5_9PSED</name>
<reference evidence="1 2" key="1">
    <citation type="journal article" date="2019" name="Syst. Appl. Microbiol.">
        <title>New species of pathogenic Pseudomonas isolated from citrus in Tunisia: Proposal of Pseudomonas kairouanensis sp. nov. and Pseudomonas nabeulensis sp. nov.</title>
        <authorList>
            <person name="Oueslati M."/>
            <person name="Mulet M."/>
            <person name="Gomila M."/>
            <person name="Berge O."/>
            <person name="Hajlaoui M.R."/>
            <person name="Lalucat J."/>
            <person name="Sadfi-Zouaoui N."/>
            <person name="Garcia-Valdes E."/>
        </authorList>
    </citation>
    <scope>NUCLEOTIDE SEQUENCE [LARGE SCALE GENOMIC DNA]</scope>
    <source>
        <strain evidence="1 2">KC12</strain>
    </source>
</reference>
<sequence>MTTINTYTLVSNGNVASKTVGAALPAAMPDDDNVNASVASTNSDDTATVSILARQLSDAATRAQARVGQRGTDPLDPIKDDKYFANKVRHDAETPTTNHAELLARARQATGFVNGADSNPFKGLTRDQLNLIAHDEGGAFTINERRAAWEAVQSATAPEVLSPKAAAVNGREILISRYFGGSEPPVALPPATLYNASLRPGNFLNHDDRALIADMYAFAQAEGADLSFVDRLANTLGNFRNYSDGRQMLSSNTGSYDSDGYKVTFDFTPEDSAIASRILNGSAINSTRLDPGFVRYILDPGFGALLHAGGIPFLERMVNKFSGEGADQPPLGSEFSTLDWGKVGNHVIRTVHKDIRLPASTALTEVVNGLRTLTKQAKDAGYSLDETTGDVRLLPRRLGNRTAQATEEALAVRRVRVRSLVEVIASSRGPLGIQPKWVSSLFQVLRNFKS</sequence>
<dbReference type="AlphaFoldDB" id="A0A4Z0ARE5"/>
<evidence type="ECO:0000313" key="1">
    <source>
        <dbReference type="EMBL" id="TFY88981.1"/>
    </source>
</evidence>
<protein>
    <submittedName>
        <fullName evidence="1">Uncharacterized protein</fullName>
    </submittedName>
</protein>
<keyword evidence="2" id="KW-1185">Reference proteome</keyword>
<comment type="caution">
    <text evidence="1">The sequence shown here is derived from an EMBL/GenBank/DDBJ whole genome shotgun (WGS) entry which is preliminary data.</text>
</comment>
<gene>
    <name evidence="1" type="ORF">DYL59_13870</name>
</gene>
<organism evidence="1 2">
    <name type="scientific">Pseudomonas kairouanensis</name>
    <dbReference type="NCBI Taxonomy" id="2293832"/>
    <lineage>
        <taxon>Bacteria</taxon>
        <taxon>Pseudomonadati</taxon>
        <taxon>Pseudomonadota</taxon>
        <taxon>Gammaproteobacteria</taxon>
        <taxon>Pseudomonadales</taxon>
        <taxon>Pseudomonadaceae</taxon>
        <taxon>Pseudomonas</taxon>
    </lineage>
</organism>
<dbReference type="Proteomes" id="UP000297391">
    <property type="component" value="Unassembled WGS sequence"/>
</dbReference>
<dbReference type="RefSeq" id="WP_135289694.1">
    <property type="nucleotide sequence ID" value="NZ_QUZU01000014.1"/>
</dbReference>
<dbReference type="EMBL" id="QUZU01000014">
    <property type="protein sequence ID" value="TFY88981.1"/>
    <property type="molecule type" value="Genomic_DNA"/>
</dbReference>
<accession>A0A4Z0ARE5</accession>
<dbReference type="OrthoDB" id="6282430at2"/>